<keyword evidence="1" id="KW-0472">Membrane</keyword>
<keyword evidence="1" id="KW-0812">Transmembrane</keyword>
<dbReference type="Proteomes" id="UP000010808">
    <property type="component" value="Chromosome"/>
</dbReference>
<dbReference type="KEGG" id="dhy:DESAM_21470"/>
<dbReference type="AlphaFoldDB" id="L0RBZ8"/>
<evidence type="ECO:0000313" key="3">
    <source>
        <dbReference type="Proteomes" id="UP000010808"/>
    </source>
</evidence>
<dbReference type="EMBL" id="FO203522">
    <property type="protein sequence ID" value="CCO23747.1"/>
    <property type="molecule type" value="Genomic_DNA"/>
</dbReference>
<organism evidence="2 3">
    <name type="scientific">Maridesulfovibrio hydrothermalis AM13 = DSM 14728</name>
    <dbReference type="NCBI Taxonomy" id="1121451"/>
    <lineage>
        <taxon>Bacteria</taxon>
        <taxon>Pseudomonadati</taxon>
        <taxon>Thermodesulfobacteriota</taxon>
        <taxon>Desulfovibrionia</taxon>
        <taxon>Desulfovibrionales</taxon>
        <taxon>Desulfovibrionaceae</taxon>
        <taxon>Maridesulfovibrio</taxon>
    </lineage>
</organism>
<evidence type="ECO:0000313" key="2">
    <source>
        <dbReference type="EMBL" id="CCO23747.1"/>
    </source>
</evidence>
<keyword evidence="3" id="KW-1185">Reference proteome</keyword>
<gene>
    <name evidence="2" type="ORF">DESAM_21470</name>
</gene>
<dbReference type="HOGENOM" id="CLU_2464036_0_0_7"/>
<dbReference type="RefSeq" id="WP_015336350.1">
    <property type="nucleotide sequence ID" value="NC_020055.1"/>
</dbReference>
<sequence>MGALKGIFNAFDFSTFHAAPFLMALLSAPVVFVIIYFALKKKCSERLYTEFEQKTSIILGQCKKEIRIYPVLFALGAFAIVWAVAKYS</sequence>
<proteinExistence type="predicted"/>
<feature type="transmembrane region" description="Helical" evidence="1">
    <location>
        <begin position="66"/>
        <end position="85"/>
    </location>
</feature>
<evidence type="ECO:0000256" key="1">
    <source>
        <dbReference type="SAM" id="Phobius"/>
    </source>
</evidence>
<dbReference type="PATRIC" id="fig|1121451.3.peg.1713"/>
<protein>
    <submittedName>
        <fullName evidence="2">Uncharacterized protein</fullName>
    </submittedName>
</protein>
<feature type="transmembrane region" description="Helical" evidence="1">
    <location>
        <begin position="20"/>
        <end position="39"/>
    </location>
</feature>
<dbReference type="STRING" id="1121451.DESAM_21470"/>
<reference evidence="2 3" key="1">
    <citation type="submission" date="2012-10" db="EMBL/GenBank/DDBJ databases">
        <authorList>
            <person name="Genoscope - CEA"/>
        </authorList>
    </citation>
    <scope>NUCLEOTIDE SEQUENCE [LARGE SCALE GENOMIC DNA]</scope>
    <source>
        <strain evidence="3">AM13 / DSM 14728</strain>
    </source>
</reference>
<keyword evidence="1" id="KW-1133">Transmembrane helix</keyword>
<accession>L0RBZ8</accession>
<name>L0RBZ8_9BACT</name>